<accession>A0A7K1T158</accession>
<feature type="transmembrane region" description="Helical" evidence="1">
    <location>
        <begin position="51"/>
        <end position="72"/>
    </location>
</feature>
<name>A0A7K1T158_9SPHI</name>
<sequence>MKNHKKRYFIRAALVALFYFQTIPAFVFGQVPGIDEMNAATGMVKDDFHSLVPLVMTIGAIAGLVGGIRVYSNWNSGKHHITPDVIGWFGACIFIQLVAAVMSGLFGV</sequence>
<gene>
    <name evidence="2" type="ORF">GO621_16000</name>
</gene>
<proteinExistence type="predicted"/>
<evidence type="ECO:0000313" key="3">
    <source>
        <dbReference type="Proteomes" id="UP000462014"/>
    </source>
</evidence>
<dbReference type="InterPro" id="IPR025408">
    <property type="entry name" value="DUF4134"/>
</dbReference>
<keyword evidence="3" id="KW-1185">Reference proteome</keyword>
<dbReference type="Proteomes" id="UP000462014">
    <property type="component" value="Unassembled WGS sequence"/>
</dbReference>
<keyword evidence="1" id="KW-1133">Transmembrane helix</keyword>
<evidence type="ECO:0000256" key="1">
    <source>
        <dbReference type="SAM" id="Phobius"/>
    </source>
</evidence>
<reference evidence="2 3" key="1">
    <citation type="submission" date="2019-12" db="EMBL/GenBank/DDBJ databases">
        <title>Mucilaginibacter sp. HMF7410 genome sequencing and assembly.</title>
        <authorList>
            <person name="Kang H."/>
            <person name="Cha I."/>
            <person name="Kim H."/>
            <person name="Joh K."/>
        </authorList>
    </citation>
    <scope>NUCLEOTIDE SEQUENCE [LARGE SCALE GENOMIC DNA]</scope>
    <source>
        <strain evidence="2 3">HMF7410</strain>
    </source>
</reference>
<dbReference type="EMBL" id="WPIK01000016">
    <property type="protein sequence ID" value="MVN23030.1"/>
    <property type="molecule type" value="Genomic_DNA"/>
</dbReference>
<comment type="caution">
    <text evidence="2">The sequence shown here is derived from an EMBL/GenBank/DDBJ whole genome shotgun (WGS) entry which is preliminary data.</text>
</comment>
<keyword evidence="1" id="KW-0812">Transmembrane</keyword>
<evidence type="ECO:0000313" key="2">
    <source>
        <dbReference type="EMBL" id="MVN23030.1"/>
    </source>
</evidence>
<feature type="transmembrane region" description="Helical" evidence="1">
    <location>
        <begin position="84"/>
        <end position="106"/>
    </location>
</feature>
<keyword evidence="1" id="KW-0472">Membrane</keyword>
<protein>
    <submittedName>
        <fullName evidence="2">DUF4134 domain-containing protein</fullName>
    </submittedName>
</protein>
<dbReference type="AlphaFoldDB" id="A0A7K1T158"/>
<organism evidence="2 3">
    <name type="scientific">Mucilaginibacter arboris</name>
    <dbReference type="NCBI Taxonomy" id="2682090"/>
    <lineage>
        <taxon>Bacteria</taxon>
        <taxon>Pseudomonadati</taxon>
        <taxon>Bacteroidota</taxon>
        <taxon>Sphingobacteriia</taxon>
        <taxon>Sphingobacteriales</taxon>
        <taxon>Sphingobacteriaceae</taxon>
        <taxon>Mucilaginibacter</taxon>
    </lineage>
</organism>
<feature type="transmembrane region" description="Helical" evidence="1">
    <location>
        <begin position="12"/>
        <end position="31"/>
    </location>
</feature>
<dbReference type="RefSeq" id="WP_157568861.1">
    <property type="nucleotide sequence ID" value="NZ_WPIK01000016.1"/>
</dbReference>
<dbReference type="Pfam" id="PF13572">
    <property type="entry name" value="DUF4134"/>
    <property type="match status" value="1"/>
</dbReference>